<accession>A0ACD0ZJR9</accession>
<dbReference type="Proteomes" id="UP000516412">
    <property type="component" value="Chromosome"/>
</dbReference>
<protein>
    <submittedName>
        <fullName evidence="1">Telomere recombination family protein</fullName>
    </submittedName>
</protein>
<keyword evidence="2" id="KW-1185">Reference proteome</keyword>
<dbReference type="EMBL" id="CP060414">
    <property type="protein sequence ID" value="QNT58324.2"/>
    <property type="molecule type" value="Genomic_DNA"/>
</dbReference>
<reference evidence="1" key="1">
    <citation type="submission" date="2024-06" db="EMBL/GenBank/DDBJ databases">
        <title>Complete Genome Sequence of mouse commensal type strain Neisseria musculi.</title>
        <authorList>
            <person name="Thapa E."/>
            <person name="Aluvathingal J."/>
            <person name="Nadendla S."/>
            <person name="Mehta A."/>
            <person name="Tettelin H."/>
            <person name="Weyand N.J."/>
        </authorList>
    </citation>
    <scope>NUCLEOTIDE SEQUENCE</scope>
    <source>
        <strain evidence="1">NW831</strain>
    </source>
</reference>
<organism evidence="1 2">
    <name type="scientific">Neisseria musculi</name>
    <dbReference type="NCBI Taxonomy" id="1815583"/>
    <lineage>
        <taxon>Bacteria</taxon>
        <taxon>Pseudomonadati</taxon>
        <taxon>Pseudomonadota</taxon>
        <taxon>Betaproteobacteria</taxon>
        <taxon>Neisseriales</taxon>
        <taxon>Neisseriaceae</taxon>
        <taxon>Neisseria</taxon>
    </lineage>
</organism>
<evidence type="ECO:0000313" key="2">
    <source>
        <dbReference type="Proteomes" id="UP000516412"/>
    </source>
</evidence>
<gene>
    <name evidence="1" type="ORF">H7A79_2142</name>
</gene>
<evidence type="ECO:0000313" key="1">
    <source>
        <dbReference type="EMBL" id="QNT58324.2"/>
    </source>
</evidence>
<proteinExistence type="predicted"/>
<sequence>MLPTGKGLHPSNRFTLPYLKRRGHNRKRKMMKTARILSAAARAGLAAHLKQGGLVAYPTESCYGIGCLPYHTRALKKLVCLKKRPQNKGMIVIGNSLAQLLPLLGRPSESMTAMLENQWPAPETFLLPCRRLPLLLRGRGRSKLAVRVPAHSTARQLCKALNTPLVSTSCNRAGGRPCKTEREARRLFGRSVRVIGGRIGGRKTPSRIIDAETGQRLR</sequence>
<name>A0ACD0ZJR9_9NEIS</name>